<feature type="signal peptide" evidence="2">
    <location>
        <begin position="1"/>
        <end position="20"/>
    </location>
</feature>
<dbReference type="PANTHER" id="PTHR12223:SF19">
    <property type="entry name" value="LEGUME LECTIN DOMAIN-CONTAINING PROTEIN"/>
    <property type="match status" value="1"/>
</dbReference>
<dbReference type="SUPFAM" id="SSF49899">
    <property type="entry name" value="Concanavalin A-like lectins/glucanases"/>
    <property type="match status" value="1"/>
</dbReference>
<dbReference type="InterPro" id="IPR003961">
    <property type="entry name" value="FN3_dom"/>
</dbReference>
<evidence type="ECO:0000256" key="2">
    <source>
        <dbReference type="SAM" id="SignalP"/>
    </source>
</evidence>
<dbReference type="PROSITE" id="PS50853">
    <property type="entry name" value="FN3"/>
    <property type="match status" value="1"/>
</dbReference>
<feature type="chain" id="PRO_5033437250" evidence="2">
    <location>
        <begin position="21"/>
        <end position="834"/>
    </location>
</feature>
<dbReference type="Pfam" id="PF00041">
    <property type="entry name" value="fn3"/>
    <property type="match status" value="1"/>
</dbReference>
<dbReference type="Pfam" id="PF01833">
    <property type="entry name" value="TIG"/>
    <property type="match status" value="1"/>
</dbReference>
<evidence type="ECO:0000313" key="4">
    <source>
        <dbReference type="EMBL" id="KAF0694166.1"/>
    </source>
</evidence>
<keyword evidence="6" id="KW-1185">Reference proteome</keyword>
<gene>
    <name evidence="5" type="primary">Aste57867_14926</name>
    <name evidence="4" type="ORF">As57867_014870</name>
    <name evidence="5" type="ORF">ASTE57867_14926</name>
</gene>
<dbReference type="InterPro" id="IPR056573">
    <property type="entry name" value="Lectin_L-type_dom"/>
</dbReference>
<dbReference type="InterPro" id="IPR013783">
    <property type="entry name" value="Ig-like_fold"/>
</dbReference>
<dbReference type="GO" id="GO:0030246">
    <property type="term" value="F:carbohydrate binding"/>
    <property type="evidence" value="ECO:0007669"/>
    <property type="project" value="UniProtKB-KW"/>
</dbReference>
<dbReference type="InterPro" id="IPR013320">
    <property type="entry name" value="ConA-like_dom_sf"/>
</dbReference>
<dbReference type="InterPro" id="IPR051136">
    <property type="entry name" value="Intracellular_Lectin-GPT"/>
</dbReference>
<organism evidence="5 6">
    <name type="scientific">Aphanomyces stellatus</name>
    <dbReference type="NCBI Taxonomy" id="120398"/>
    <lineage>
        <taxon>Eukaryota</taxon>
        <taxon>Sar</taxon>
        <taxon>Stramenopiles</taxon>
        <taxon>Oomycota</taxon>
        <taxon>Saprolegniomycetes</taxon>
        <taxon>Saprolegniales</taxon>
        <taxon>Verrucalvaceae</taxon>
        <taxon>Aphanomyces</taxon>
    </lineage>
</organism>
<dbReference type="InterPro" id="IPR036116">
    <property type="entry name" value="FN3_sf"/>
</dbReference>
<evidence type="ECO:0000259" key="3">
    <source>
        <dbReference type="PROSITE" id="PS50853"/>
    </source>
</evidence>
<evidence type="ECO:0000256" key="1">
    <source>
        <dbReference type="ARBA" id="ARBA00022734"/>
    </source>
</evidence>
<dbReference type="SMART" id="SM00060">
    <property type="entry name" value="FN3"/>
    <property type="match status" value="1"/>
</dbReference>
<dbReference type="Gene3D" id="2.60.40.10">
    <property type="entry name" value="Immunoglobulins"/>
    <property type="match status" value="2"/>
</dbReference>
<dbReference type="InterPro" id="IPR014756">
    <property type="entry name" value="Ig_E-set"/>
</dbReference>
<dbReference type="EMBL" id="CAADRA010005615">
    <property type="protein sequence ID" value="VFT91741.1"/>
    <property type="molecule type" value="Genomic_DNA"/>
</dbReference>
<proteinExistence type="predicted"/>
<dbReference type="InterPro" id="IPR002909">
    <property type="entry name" value="IPT_dom"/>
</dbReference>
<protein>
    <submittedName>
        <fullName evidence="5">Aste57867_14926 protein</fullName>
    </submittedName>
</protein>
<reference evidence="5 6" key="1">
    <citation type="submission" date="2019-03" db="EMBL/GenBank/DDBJ databases">
        <authorList>
            <person name="Gaulin E."/>
            <person name="Dumas B."/>
        </authorList>
    </citation>
    <scope>NUCLEOTIDE SEQUENCE [LARGE SCALE GENOMIC DNA]</scope>
    <source>
        <strain evidence="5">CBS 568.67</strain>
    </source>
</reference>
<dbReference type="Proteomes" id="UP000332933">
    <property type="component" value="Unassembled WGS sequence"/>
</dbReference>
<dbReference type="AlphaFoldDB" id="A0A485L2W7"/>
<keyword evidence="2" id="KW-0732">Signal</keyword>
<evidence type="ECO:0000313" key="5">
    <source>
        <dbReference type="EMBL" id="VFT91741.1"/>
    </source>
</evidence>
<name>A0A485L2W7_9STRA</name>
<dbReference type="SUPFAM" id="SSF49265">
    <property type="entry name" value="Fibronectin type III"/>
    <property type="match status" value="1"/>
</dbReference>
<dbReference type="CDD" id="cd01951">
    <property type="entry name" value="lectin_L-type"/>
    <property type="match status" value="1"/>
</dbReference>
<keyword evidence="1" id="KW-0430">Lectin</keyword>
<dbReference type="Pfam" id="PF00139">
    <property type="entry name" value="Lectin_legB"/>
    <property type="match status" value="1"/>
</dbReference>
<dbReference type="EMBL" id="VJMH01005594">
    <property type="protein sequence ID" value="KAF0694166.1"/>
    <property type="molecule type" value="Genomic_DNA"/>
</dbReference>
<feature type="domain" description="Fibronectin type-III" evidence="3">
    <location>
        <begin position="325"/>
        <end position="422"/>
    </location>
</feature>
<reference evidence="4" key="2">
    <citation type="submission" date="2019-06" db="EMBL/GenBank/DDBJ databases">
        <title>Genomics analysis of Aphanomyces spp. identifies a new class of oomycete effector associated with host adaptation.</title>
        <authorList>
            <person name="Gaulin E."/>
        </authorList>
    </citation>
    <scope>NUCLEOTIDE SEQUENCE</scope>
    <source>
        <strain evidence="4">CBS 578.67</strain>
    </source>
</reference>
<dbReference type="PANTHER" id="PTHR12223">
    <property type="entry name" value="VESICULAR MANNOSE-BINDING LECTIN"/>
    <property type="match status" value="1"/>
</dbReference>
<dbReference type="OrthoDB" id="409136at2759"/>
<sequence length="834" mass="89054">MERRATRIGLFFLCVTCAHAQTLADVPFRTVEAMWNFNDGLDSWARSSTNTMHAEINPQNGYIHGAVIDDSPFVDSPLMELEITDRHYFVVRMSYEGSCAQASILLERSGTPIVPATNTKASFVKPLELRFPITSDATQHVYYVPLYTSYQGEVSRIRFFPCRTKARGGQTFHIDWIVLAKAPTITKVRGCIDRYFQSSDLRTPVAAVSLVTTLTNSIHPVFNTFFQTMNLPYATTYNCMAGDTVRIQGRNFGDSALARINGVPCSNQPLISTPLIAADRSNEEVISCVVPPGPPGPVVVTIQNEQYRGLQFDGPLLAYAVPANVVAPPTLSNVMSHAVDVTWALPPDLWTSLTVTGYALQVTATASTTTATTITGNVTTTTLTGLAPNTVYSITVTALVESQNTTAWQTVDMYGQRAALPSAIFGRASPPLVFTTLGTDVIFAGFSAKSTLNQSATVVGTTLGPTGDVGGQGALGLVLVGHAHIENCNATSSCCDLDASGTTCILSCRATTTRNAPSAPSIASLTVVSPASANAAPRPVACGPSLRLTGSAPYLTGAAWYPRPLNVREGFDTTFQFRLSNPSVHCNSMDDVYTHCRYGRVSLSQASAGLRGVFLDDVTTMTASHARARGGDGLAFVVQNQAAQPAMGRGGQELGYGGISNALSVEFDTTYNPDAHDVYENHISVHTRGAAQPNSAHHAYSLGATAQIPDLTDGIQTVRIRYVPAIEDDTIPFQPEFQATAYVSQFFAKTDADSRVHSSWASAGLGVLTIHLDGLPVLSVPLHLDATLQLKGGRAFVGFTAATGASAWQVHDILSWQIDSLRVLPPPAAPFVST</sequence>
<dbReference type="SUPFAM" id="SSF81296">
    <property type="entry name" value="E set domains"/>
    <property type="match status" value="1"/>
</dbReference>
<dbReference type="Gene3D" id="2.60.120.200">
    <property type="match status" value="1"/>
</dbReference>
<dbReference type="InterPro" id="IPR001220">
    <property type="entry name" value="Legume_lectin_dom"/>
</dbReference>
<evidence type="ECO:0000313" key="6">
    <source>
        <dbReference type="Proteomes" id="UP000332933"/>
    </source>
</evidence>
<accession>A0A485L2W7</accession>